<dbReference type="Proteomes" id="UP000033632">
    <property type="component" value="Unassembled WGS sequence"/>
</dbReference>
<dbReference type="PATRIC" id="fig|443610.3.peg.4042"/>
<reference evidence="1 2" key="1">
    <citation type="submission" date="2015-03" db="EMBL/GenBank/DDBJ databases">
        <authorList>
            <person name="Hassan Y.I."/>
            <person name="Lepp D."/>
            <person name="Li X.-Z."/>
            <person name="Zhou T."/>
        </authorList>
    </citation>
    <scope>NUCLEOTIDE SEQUENCE [LARGE SCALE GENOMIC DNA]</scope>
    <source>
        <strain evidence="1 2">BD-c194</strain>
    </source>
</reference>
<gene>
    <name evidence="1" type="ORF">VE25_07375</name>
</gene>
<evidence type="ECO:0000313" key="2">
    <source>
        <dbReference type="Proteomes" id="UP000033632"/>
    </source>
</evidence>
<protein>
    <submittedName>
        <fullName evidence="1">Uncharacterized protein</fullName>
    </submittedName>
</protein>
<dbReference type="STRING" id="443610.VE25_07375"/>
<sequence>MTFTATFRRAGATTTDTATAPVNGVLPAISGEAIVDGVLTAWPGVWAPFADFTFQWKKDGVDIPGATGSTYTVVVGDVGSAISVAVTATNTGGAATAESGETAEVVAA</sequence>
<evidence type="ECO:0000313" key="1">
    <source>
        <dbReference type="EMBL" id="KKB12444.1"/>
    </source>
</evidence>
<comment type="caution">
    <text evidence="1">The sequence shown here is derived from an EMBL/GenBank/DDBJ whole genome shotgun (WGS) entry which is preliminary data.</text>
</comment>
<dbReference type="Gene3D" id="2.60.40.2700">
    <property type="match status" value="1"/>
</dbReference>
<dbReference type="AlphaFoldDB" id="A0A0F5FU96"/>
<accession>A0A0F5FU96</accession>
<proteinExistence type="predicted"/>
<organism evidence="1 2">
    <name type="scientific">Devosia geojensis</name>
    <dbReference type="NCBI Taxonomy" id="443610"/>
    <lineage>
        <taxon>Bacteria</taxon>
        <taxon>Pseudomonadati</taxon>
        <taxon>Pseudomonadota</taxon>
        <taxon>Alphaproteobacteria</taxon>
        <taxon>Hyphomicrobiales</taxon>
        <taxon>Devosiaceae</taxon>
        <taxon>Devosia</taxon>
    </lineage>
</organism>
<dbReference type="EMBL" id="JZEX01000081">
    <property type="protein sequence ID" value="KKB12444.1"/>
    <property type="molecule type" value="Genomic_DNA"/>
</dbReference>
<name>A0A0F5FU96_9HYPH</name>
<keyword evidence="2" id="KW-1185">Reference proteome</keyword>